<organism evidence="1 2">
    <name type="scientific">Cichlidogyrus casuarinus</name>
    <dbReference type="NCBI Taxonomy" id="1844966"/>
    <lineage>
        <taxon>Eukaryota</taxon>
        <taxon>Metazoa</taxon>
        <taxon>Spiralia</taxon>
        <taxon>Lophotrochozoa</taxon>
        <taxon>Platyhelminthes</taxon>
        <taxon>Monogenea</taxon>
        <taxon>Monopisthocotylea</taxon>
        <taxon>Dactylogyridea</taxon>
        <taxon>Ancyrocephalidae</taxon>
        <taxon>Cichlidogyrus</taxon>
    </lineage>
</organism>
<gene>
    <name evidence="1" type="ORF">Ciccas_012423</name>
</gene>
<dbReference type="Proteomes" id="UP001626550">
    <property type="component" value="Unassembled WGS sequence"/>
</dbReference>
<protein>
    <submittedName>
        <fullName evidence="1">Uncharacterized protein</fullName>
    </submittedName>
</protein>
<sequence>MVNCFETSLTQYVNNAVSLPSDKRQQITNFIRTEVGNLKTTVATIRPSLSTQPDSFFQNLISVSPTSLAAYLDNAYNVRHTANSFQNGLCPTEVNTFQTLLNDYNLYPPTTTTTTTTTTTLKPNSSGRTSFNCILFTILPAIFLFC</sequence>
<reference evidence="1 2" key="1">
    <citation type="submission" date="2024-11" db="EMBL/GenBank/DDBJ databases">
        <title>Adaptive evolution of stress response genes in parasites aligns with host niche diversity.</title>
        <authorList>
            <person name="Hahn C."/>
            <person name="Resl P."/>
        </authorList>
    </citation>
    <scope>NUCLEOTIDE SEQUENCE [LARGE SCALE GENOMIC DNA]</scope>
    <source>
        <strain evidence="1">EGGRZ-B1_66</strain>
        <tissue evidence="1">Body</tissue>
    </source>
</reference>
<evidence type="ECO:0000313" key="2">
    <source>
        <dbReference type="Proteomes" id="UP001626550"/>
    </source>
</evidence>
<comment type="caution">
    <text evidence="1">The sequence shown here is derived from an EMBL/GenBank/DDBJ whole genome shotgun (WGS) entry which is preliminary data.</text>
</comment>
<accession>A0ABD2PNE9</accession>
<evidence type="ECO:0000313" key="1">
    <source>
        <dbReference type="EMBL" id="KAL3309035.1"/>
    </source>
</evidence>
<name>A0ABD2PNE9_9PLAT</name>
<proteinExistence type="predicted"/>
<dbReference type="EMBL" id="JBJKFK010004382">
    <property type="protein sequence ID" value="KAL3309035.1"/>
    <property type="molecule type" value="Genomic_DNA"/>
</dbReference>
<keyword evidence="2" id="KW-1185">Reference proteome</keyword>
<dbReference type="AlphaFoldDB" id="A0ABD2PNE9"/>